<comment type="caution">
    <text evidence="1">The sequence shown here is derived from an EMBL/GenBank/DDBJ whole genome shotgun (WGS) entry which is preliminary data.</text>
</comment>
<reference evidence="1" key="2">
    <citation type="submission" date="2020-06" db="EMBL/GenBank/DDBJ databases">
        <title>Helianthus annuus Genome sequencing and assembly Release 2.</title>
        <authorList>
            <person name="Gouzy J."/>
            <person name="Langlade N."/>
            <person name="Munos S."/>
        </authorList>
    </citation>
    <scope>NUCLEOTIDE SEQUENCE</scope>
    <source>
        <tissue evidence="1">Leaves</tissue>
    </source>
</reference>
<proteinExistence type="predicted"/>
<sequence>MGVVNVWNMDLLSGSAGVVMDRDSWVTYKRYIDFDCYHETITKRINTCFRYTTFEN</sequence>
<protein>
    <submittedName>
        <fullName evidence="1">Uncharacterized protein</fullName>
    </submittedName>
</protein>
<keyword evidence="2" id="KW-1185">Reference proteome</keyword>
<gene>
    <name evidence="1" type="ORF">HanXRQr2_Chr10g0451431</name>
</gene>
<name>A0A9K3HYJ3_HELAN</name>
<dbReference type="AlphaFoldDB" id="A0A9K3HYJ3"/>
<evidence type="ECO:0000313" key="2">
    <source>
        <dbReference type="Proteomes" id="UP000215914"/>
    </source>
</evidence>
<dbReference type="Proteomes" id="UP000215914">
    <property type="component" value="Unassembled WGS sequence"/>
</dbReference>
<evidence type="ECO:0000313" key="1">
    <source>
        <dbReference type="EMBL" id="KAF5787323.1"/>
    </source>
</evidence>
<reference evidence="1" key="1">
    <citation type="journal article" date="2017" name="Nature">
        <title>The sunflower genome provides insights into oil metabolism, flowering and Asterid evolution.</title>
        <authorList>
            <person name="Badouin H."/>
            <person name="Gouzy J."/>
            <person name="Grassa C.J."/>
            <person name="Murat F."/>
            <person name="Staton S.E."/>
            <person name="Cottret L."/>
            <person name="Lelandais-Briere C."/>
            <person name="Owens G.L."/>
            <person name="Carrere S."/>
            <person name="Mayjonade B."/>
            <person name="Legrand L."/>
            <person name="Gill N."/>
            <person name="Kane N.C."/>
            <person name="Bowers J.E."/>
            <person name="Hubner S."/>
            <person name="Bellec A."/>
            <person name="Berard A."/>
            <person name="Berges H."/>
            <person name="Blanchet N."/>
            <person name="Boniface M.C."/>
            <person name="Brunel D."/>
            <person name="Catrice O."/>
            <person name="Chaidir N."/>
            <person name="Claudel C."/>
            <person name="Donnadieu C."/>
            <person name="Faraut T."/>
            <person name="Fievet G."/>
            <person name="Helmstetter N."/>
            <person name="King M."/>
            <person name="Knapp S.J."/>
            <person name="Lai Z."/>
            <person name="Le Paslier M.C."/>
            <person name="Lippi Y."/>
            <person name="Lorenzon L."/>
            <person name="Mandel J.R."/>
            <person name="Marage G."/>
            <person name="Marchand G."/>
            <person name="Marquand E."/>
            <person name="Bret-Mestries E."/>
            <person name="Morien E."/>
            <person name="Nambeesan S."/>
            <person name="Nguyen T."/>
            <person name="Pegot-Espagnet P."/>
            <person name="Pouilly N."/>
            <person name="Raftis F."/>
            <person name="Sallet E."/>
            <person name="Schiex T."/>
            <person name="Thomas J."/>
            <person name="Vandecasteele C."/>
            <person name="Vares D."/>
            <person name="Vear F."/>
            <person name="Vautrin S."/>
            <person name="Crespi M."/>
            <person name="Mangin B."/>
            <person name="Burke J.M."/>
            <person name="Salse J."/>
            <person name="Munos S."/>
            <person name="Vincourt P."/>
            <person name="Rieseberg L.H."/>
            <person name="Langlade N.B."/>
        </authorList>
    </citation>
    <scope>NUCLEOTIDE SEQUENCE</scope>
    <source>
        <tissue evidence="1">Leaves</tissue>
    </source>
</reference>
<dbReference type="EMBL" id="MNCJ02000325">
    <property type="protein sequence ID" value="KAF5787323.1"/>
    <property type="molecule type" value="Genomic_DNA"/>
</dbReference>
<accession>A0A9K3HYJ3</accession>
<dbReference type="Gramene" id="mRNA:HanXRQr2_Chr10g0451431">
    <property type="protein sequence ID" value="mRNA:HanXRQr2_Chr10g0451431"/>
    <property type="gene ID" value="HanXRQr2_Chr10g0451431"/>
</dbReference>
<organism evidence="1 2">
    <name type="scientific">Helianthus annuus</name>
    <name type="common">Common sunflower</name>
    <dbReference type="NCBI Taxonomy" id="4232"/>
    <lineage>
        <taxon>Eukaryota</taxon>
        <taxon>Viridiplantae</taxon>
        <taxon>Streptophyta</taxon>
        <taxon>Embryophyta</taxon>
        <taxon>Tracheophyta</taxon>
        <taxon>Spermatophyta</taxon>
        <taxon>Magnoliopsida</taxon>
        <taxon>eudicotyledons</taxon>
        <taxon>Gunneridae</taxon>
        <taxon>Pentapetalae</taxon>
        <taxon>asterids</taxon>
        <taxon>campanulids</taxon>
        <taxon>Asterales</taxon>
        <taxon>Asteraceae</taxon>
        <taxon>Asteroideae</taxon>
        <taxon>Heliantheae alliance</taxon>
        <taxon>Heliantheae</taxon>
        <taxon>Helianthus</taxon>
    </lineage>
</organism>